<dbReference type="Pfam" id="PF02735">
    <property type="entry name" value="Ku"/>
    <property type="match status" value="1"/>
</dbReference>
<dbReference type="InterPro" id="IPR016194">
    <property type="entry name" value="SPOC-like_C_dom_sf"/>
</dbReference>
<comment type="subunit">
    <text evidence="2">Homodimer. Interacts with LigD.</text>
</comment>
<feature type="compositionally biased region" description="Basic and acidic residues" evidence="3">
    <location>
        <begin position="291"/>
        <end position="301"/>
    </location>
</feature>
<keyword evidence="2" id="KW-0227">DNA damage</keyword>
<organism evidence="5 6">
    <name type="scientific">Hyalangium rubrum</name>
    <dbReference type="NCBI Taxonomy" id="3103134"/>
    <lineage>
        <taxon>Bacteria</taxon>
        <taxon>Pseudomonadati</taxon>
        <taxon>Myxococcota</taxon>
        <taxon>Myxococcia</taxon>
        <taxon>Myxococcales</taxon>
        <taxon>Cystobacterineae</taxon>
        <taxon>Archangiaceae</taxon>
        <taxon>Hyalangium</taxon>
    </lineage>
</organism>
<dbReference type="SUPFAM" id="SSF100939">
    <property type="entry name" value="SPOC domain-like"/>
    <property type="match status" value="1"/>
</dbReference>
<dbReference type="PANTHER" id="PTHR41251:SF1">
    <property type="entry name" value="NON-HOMOLOGOUS END JOINING PROTEIN KU"/>
    <property type="match status" value="1"/>
</dbReference>
<evidence type="ECO:0000256" key="1">
    <source>
        <dbReference type="ARBA" id="ARBA00023125"/>
    </source>
</evidence>
<dbReference type="EMBL" id="JAXIVS010000017">
    <property type="protein sequence ID" value="MDY7231956.1"/>
    <property type="molecule type" value="Genomic_DNA"/>
</dbReference>
<feature type="domain" description="Ku" evidence="4">
    <location>
        <begin position="53"/>
        <end position="181"/>
    </location>
</feature>
<comment type="function">
    <text evidence="2">With LigD forms a non-homologous end joining (NHEJ) DNA repair enzyme, which repairs dsDNA breaks with reduced fidelity. Binds linear dsDNA with 5'- and 3'- overhangs but not closed circular dsDNA nor ssDNA. Recruits and stimulates the ligase activity of LigD.</text>
</comment>
<keyword evidence="2" id="KW-0234">DNA repair</keyword>
<comment type="caution">
    <text evidence="5">The sequence shown here is derived from an EMBL/GenBank/DDBJ whole genome shotgun (WGS) entry which is preliminary data.</text>
</comment>
<dbReference type="HAMAP" id="MF_01875">
    <property type="entry name" value="Prokaryotic_Ku"/>
    <property type="match status" value="1"/>
</dbReference>
<evidence type="ECO:0000256" key="3">
    <source>
        <dbReference type="SAM" id="MobiDB-lite"/>
    </source>
</evidence>
<evidence type="ECO:0000313" key="6">
    <source>
        <dbReference type="Proteomes" id="UP001291309"/>
    </source>
</evidence>
<proteinExistence type="inferred from homology"/>
<dbReference type="SMART" id="SM00559">
    <property type="entry name" value="Ku78"/>
    <property type="match status" value="1"/>
</dbReference>
<evidence type="ECO:0000256" key="2">
    <source>
        <dbReference type="HAMAP-Rule" id="MF_01875"/>
    </source>
</evidence>
<dbReference type="RefSeq" id="WP_321550671.1">
    <property type="nucleotide sequence ID" value="NZ_JAXIVS010000017.1"/>
</dbReference>
<dbReference type="PANTHER" id="PTHR41251">
    <property type="entry name" value="NON-HOMOLOGOUS END JOINING PROTEIN KU"/>
    <property type="match status" value="1"/>
</dbReference>
<evidence type="ECO:0000313" key="5">
    <source>
        <dbReference type="EMBL" id="MDY7231956.1"/>
    </source>
</evidence>
<feature type="region of interest" description="Disordered" evidence="3">
    <location>
        <begin position="228"/>
        <end position="249"/>
    </location>
</feature>
<feature type="region of interest" description="Disordered" evidence="3">
    <location>
        <begin position="266"/>
        <end position="318"/>
    </location>
</feature>
<feature type="compositionally biased region" description="Basic and acidic residues" evidence="3">
    <location>
        <begin position="237"/>
        <end position="249"/>
    </location>
</feature>
<dbReference type="InterPro" id="IPR006164">
    <property type="entry name" value="DNA_bd_Ku70/Ku80"/>
</dbReference>
<dbReference type="Proteomes" id="UP001291309">
    <property type="component" value="Unassembled WGS sequence"/>
</dbReference>
<protein>
    <recommendedName>
        <fullName evidence="2">Non-homologous end joining protein Ku</fullName>
    </recommendedName>
</protein>
<comment type="similarity">
    <text evidence="2">Belongs to the prokaryotic Ku family.</text>
</comment>
<dbReference type="InterPro" id="IPR009187">
    <property type="entry name" value="Prok_Ku"/>
</dbReference>
<keyword evidence="1 2" id="KW-0238">DNA-binding</keyword>
<keyword evidence="6" id="KW-1185">Reference proteome</keyword>
<sequence>MSRSCWVGSLSFGLVHLPVRLYAAVEPKQVQFHLLHDADGARVQQKRVCSADGEEVPYEHVVKGYELRRGQYVEVTRGELEAFDPKSSRTIELEDFVELGEIDPMFYAGAFHLVPEVGAERQYGLLVEALRRSGRVGLGRLVMRHKGHLCVVRPYGRGLALSTLHYADEMVSQDTLPELAVAGPRPNEQELQMVQRLIESQSTSFEPRRYNDTHRERLLSFLERRARAQSRIATPEPSREQEASPEELEGRAEVFRRIEEGIAALRQGLPKPHQAGRALPSQGSLRFRPMAAKEARERRQVDPGAVRSRRGKGEPKRS</sequence>
<gene>
    <name evidence="2" type="primary">ku</name>
    <name evidence="5" type="ORF">SYV04_36550</name>
</gene>
<dbReference type="NCBIfam" id="TIGR02772">
    <property type="entry name" value="Ku_bact"/>
    <property type="match status" value="1"/>
</dbReference>
<name>A0ABU5HF20_9BACT</name>
<dbReference type="Gene3D" id="2.40.290.10">
    <property type="match status" value="1"/>
</dbReference>
<reference evidence="5 6" key="1">
    <citation type="submission" date="2023-12" db="EMBL/GenBank/DDBJ databases">
        <title>the genome sequence of Hyalangium sp. s54d21.</title>
        <authorList>
            <person name="Zhang X."/>
        </authorList>
    </citation>
    <scope>NUCLEOTIDE SEQUENCE [LARGE SCALE GENOMIC DNA]</scope>
    <source>
        <strain evidence="6">s54d21</strain>
    </source>
</reference>
<keyword evidence="2" id="KW-0233">DNA recombination</keyword>
<evidence type="ECO:0000259" key="4">
    <source>
        <dbReference type="SMART" id="SM00559"/>
    </source>
</evidence>
<accession>A0ABU5HF20</accession>